<dbReference type="Gene3D" id="1.20.1280.50">
    <property type="match status" value="1"/>
</dbReference>
<dbReference type="STRING" id="1036808.A0A0C3E305"/>
<gene>
    <name evidence="2" type="ORF">SCLCIDRAFT_24690</name>
</gene>
<sequence>MSLMAADELHEAWAKLDHLERQERYLVERLSDIRKAIKAQKLKISDLGPPTINRLPTELLSQIFTFCIPDPKFPEKPLHRIVGVSHRWRNIVWNNPSFWTSIKVTPIQGEKGLKMQLKRSRNALLDIWIEDWDDCRALYDSYGKLHAFLDAIVPHANRWRSLIISDSMEPEFVESILPKINHLSAPFLREFSIDMLDDLDHLPCPDFLSPTRAPALEHLTLRPAFQLDSFMALPTLKMLHLTFSHADNHLPVISMLTPAQSLTSLVLDGNSTGWSLRRNDLHCPLLEKLTLYVDKPVPFLEAIVAPKLRYVRCWILDLVEFDTIEGKFRDVHDLSLIFSSIEDQGTEPLCRAFPGVRRVHVSARNASFLTAGIHGSGVLERRPPMDQWLNLETVTFNDFDCEWLERWGLGEDPIVKWLRGRQESGLSRLCVRLLIREDEDKLSVYYALLERHCDLEIFTRLT</sequence>
<evidence type="ECO:0000313" key="3">
    <source>
        <dbReference type="Proteomes" id="UP000053989"/>
    </source>
</evidence>
<dbReference type="InterPro" id="IPR032675">
    <property type="entry name" value="LRR_dom_sf"/>
</dbReference>
<dbReference type="OrthoDB" id="2690721at2759"/>
<dbReference type="InParanoid" id="A0A0C3E305"/>
<organism evidence="2 3">
    <name type="scientific">Scleroderma citrinum Foug A</name>
    <dbReference type="NCBI Taxonomy" id="1036808"/>
    <lineage>
        <taxon>Eukaryota</taxon>
        <taxon>Fungi</taxon>
        <taxon>Dikarya</taxon>
        <taxon>Basidiomycota</taxon>
        <taxon>Agaricomycotina</taxon>
        <taxon>Agaricomycetes</taxon>
        <taxon>Agaricomycetidae</taxon>
        <taxon>Boletales</taxon>
        <taxon>Sclerodermatineae</taxon>
        <taxon>Sclerodermataceae</taxon>
        <taxon>Scleroderma</taxon>
    </lineage>
</organism>
<dbReference type="Proteomes" id="UP000053989">
    <property type="component" value="Unassembled WGS sequence"/>
</dbReference>
<evidence type="ECO:0000259" key="1">
    <source>
        <dbReference type="PROSITE" id="PS50181"/>
    </source>
</evidence>
<dbReference type="InterPro" id="IPR001810">
    <property type="entry name" value="F-box_dom"/>
</dbReference>
<feature type="domain" description="F-box" evidence="1">
    <location>
        <begin position="49"/>
        <end position="102"/>
    </location>
</feature>
<protein>
    <recommendedName>
        <fullName evidence="1">F-box domain-containing protein</fullName>
    </recommendedName>
</protein>
<dbReference type="SUPFAM" id="SSF81383">
    <property type="entry name" value="F-box domain"/>
    <property type="match status" value="1"/>
</dbReference>
<dbReference type="PROSITE" id="PS50181">
    <property type="entry name" value="FBOX"/>
    <property type="match status" value="1"/>
</dbReference>
<dbReference type="SUPFAM" id="SSF52047">
    <property type="entry name" value="RNI-like"/>
    <property type="match status" value="1"/>
</dbReference>
<dbReference type="Pfam" id="PF12937">
    <property type="entry name" value="F-box-like"/>
    <property type="match status" value="1"/>
</dbReference>
<name>A0A0C3E305_9AGAM</name>
<keyword evidence="3" id="KW-1185">Reference proteome</keyword>
<dbReference type="HOGENOM" id="CLU_023752_1_0_1"/>
<dbReference type="Gene3D" id="3.80.10.10">
    <property type="entry name" value="Ribonuclease Inhibitor"/>
    <property type="match status" value="1"/>
</dbReference>
<reference evidence="3" key="2">
    <citation type="submission" date="2015-01" db="EMBL/GenBank/DDBJ databases">
        <title>Evolutionary Origins and Diversification of the Mycorrhizal Mutualists.</title>
        <authorList>
            <consortium name="DOE Joint Genome Institute"/>
            <consortium name="Mycorrhizal Genomics Consortium"/>
            <person name="Kohler A."/>
            <person name="Kuo A."/>
            <person name="Nagy L.G."/>
            <person name="Floudas D."/>
            <person name="Copeland A."/>
            <person name="Barry K.W."/>
            <person name="Cichocki N."/>
            <person name="Veneault-Fourrey C."/>
            <person name="LaButti K."/>
            <person name="Lindquist E.A."/>
            <person name="Lipzen A."/>
            <person name="Lundell T."/>
            <person name="Morin E."/>
            <person name="Murat C."/>
            <person name="Riley R."/>
            <person name="Ohm R."/>
            <person name="Sun H."/>
            <person name="Tunlid A."/>
            <person name="Henrissat B."/>
            <person name="Grigoriev I.V."/>
            <person name="Hibbett D.S."/>
            <person name="Martin F."/>
        </authorList>
    </citation>
    <scope>NUCLEOTIDE SEQUENCE [LARGE SCALE GENOMIC DNA]</scope>
    <source>
        <strain evidence="3">Foug A</strain>
    </source>
</reference>
<accession>A0A0C3E305</accession>
<dbReference type="AlphaFoldDB" id="A0A0C3E305"/>
<reference evidence="2 3" key="1">
    <citation type="submission" date="2014-04" db="EMBL/GenBank/DDBJ databases">
        <authorList>
            <consortium name="DOE Joint Genome Institute"/>
            <person name="Kuo A."/>
            <person name="Kohler A."/>
            <person name="Nagy L.G."/>
            <person name="Floudas D."/>
            <person name="Copeland A."/>
            <person name="Barry K.W."/>
            <person name="Cichocki N."/>
            <person name="Veneault-Fourrey C."/>
            <person name="LaButti K."/>
            <person name="Lindquist E.A."/>
            <person name="Lipzen A."/>
            <person name="Lundell T."/>
            <person name="Morin E."/>
            <person name="Murat C."/>
            <person name="Sun H."/>
            <person name="Tunlid A."/>
            <person name="Henrissat B."/>
            <person name="Grigoriev I.V."/>
            <person name="Hibbett D.S."/>
            <person name="Martin F."/>
            <person name="Nordberg H.P."/>
            <person name="Cantor M.N."/>
            <person name="Hua S.X."/>
        </authorList>
    </citation>
    <scope>NUCLEOTIDE SEQUENCE [LARGE SCALE GENOMIC DNA]</scope>
    <source>
        <strain evidence="2 3">Foug A</strain>
    </source>
</reference>
<proteinExistence type="predicted"/>
<dbReference type="EMBL" id="KN822039">
    <property type="protein sequence ID" value="KIM62869.1"/>
    <property type="molecule type" value="Genomic_DNA"/>
</dbReference>
<evidence type="ECO:0000313" key="2">
    <source>
        <dbReference type="EMBL" id="KIM62869.1"/>
    </source>
</evidence>
<dbReference type="InterPro" id="IPR036047">
    <property type="entry name" value="F-box-like_dom_sf"/>
</dbReference>